<accession>A0A3B1CKD1</accession>
<dbReference type="EMBL" id="UOGH01000190">
    <property type="protein sequence ID" value="VAX30986.1"/>
    <property type="molecule type" value="Genomic_DNA"/>
</dbReference>
<protein>
    <submittedName>
        <fullName evidence="1">Uncharacterized protein</fullName>
    </submittedName>
</protein>
<name>A0A3B1CKD1_9ZZZZ</name>
<organism evidence="1">
    <name type="scientific">hydrothermal vent metagenome</name>
    <dbReference type="NCBI Taxonomy" id="652676"/>
    <lineage>
        <taxon>unclassified sequences</taxon>
        <taxon>metagenomes</taxon>
        <taxon>ecological metagenomes</taxon>
    </lineage>
</organism>
<dbReference type="AlphaFoldDB" id="A0A3B1CKD1"/>
<reference evidence="1" key="1">
    <citation type="submission" date="2018-06" db="EMBL/GenBank/DDBJ databases">
        <authorList>
            <person name="Zhirakovskaya E."/>
        </authorList>
    </citation>
    <scope>NUCLEOTIDE SEQUENCE</scope>
</reference>
<evidence type="ECO:0000313" key="1">
    <source>
        <dbReference type="EMBL" id="VAX30986.1"/>
    </source>
</evidence>
<proteinExistence type="predicted"/>
<gene>
    <name evidence="1" type="ORF">MNBD_NITROSPIRAE02-663</name>
</gene>
<sequence length="119" mass="13645">MEEERLIHDWLVRTLKSRLSREYKDIKDNLEGKKNEFKGHYPDLILGNHGMILAIVEVETVHSINKEKVSQWKAISESGTKLILMLPKKAVKSVTELLWEASIADRVSIGTYDIVISMP</sequence>